<feature type="transmembrane region" description="Helical" evidence="6">
    <location>
        <begin position="213"/>
        <end position="235"/>
    </location>
</feature>
<sequence length="277" mass="31503">YCAPLAIYSGLNFFKEFADRWLLQNFGGPLEQGFYGVAQHFALVCSLFTIAIHKILWKEIAEAREKQDLERVRMLYKRATNFLLTASAGLSGFFVPWSQEIIELLLGVSFLGGASALAIMLIMPIHQSMTQITGAVYLASHKTKEQTIIKIIFMVIHIPVTYFVLASGDEWIPGFGLGSYGMALKIVILQIISVNIMVWWISRDYGWKYDWSSQVIIISMMFSSGWVCHEIVIALGEVLPINMFFQFGIALLVYFSMVGWFVWRNPQLAGMTHDDFR</sequence>
<proteinExistence type="predicted"/>
<keyword evidence="4 6" id="KW-1133">Transmembrane helix</keyword>
<dbReference type="AlphaFoldDB" id="A0A382WI55"/>
<accession>A0A382WI55</accession>
<reference evidence="7" key="1">
    <citation type="submission" date="2018-05" db="EMBL/GenBank/DDBJ databases">
        <authorList>
            <person name="Lanie J.A."/>
            <person name="Ng W.-L."/>
            <person name="Kazmierczak K.M."/>
            <person name="Andrzejewski T.M."/>
            <person name="Davidsen T.M."/>
            <person name="Wayne K.J."/>
            <person name="Tettelin H."/>
            <person name="Glass J.I."/>
            <person name="Rusch D."/>
            <person name="Podicherti R."/>
            <person name="Tsui H.-C.T."/>
            <person name="Winkler M.E."/>
        </authorList>
    </citation>
    <scope>NUCLEOTIDE SEQUENCE</scope>
</reference>
<keyword evidence="3 6" id="KW-0812">Transmembrane</keyword>
<name>A0A382WI55_9ZZZZ</name>
<dbReference type="PANTHER" id="PTHR30250:SF11">
    <property type="entry name" value="O-ANTIGEN TRANSPORTER-RELATED"/>
    <property type="match status" value="1"/>
</dbReference>
<feature type="transmembrane region" description="Helical" evidence="6">
    <location>
        <begin position="104"/>
        <end position="126"/>
    </location>
</feature>
<feature type="non-terminal residue" evidence="7">
    <location>
        <position position="1"/>
    </location>
</feature>
<keyword evidence="2" id="KW-1003">Cell membrane</keyword>
<dbReference type="PANTHER" id="PTHR30250">
    <property type="entry name" value="PST FAMILY PREDICTED COLANIC ACID TRANSPORTER"/>
    <property type="match status" value="1"/>
</dbReference>
<dbReference type="GO" id="GO:0005886">
    <property type="term" value="C:plasma membrane"/>
    <property type="evidence" value="ECO:0007669"/>
    <property type="project" value="UniProtKB-SubCell"/>
</dbReference>
<feature type="non-terminal residue" evidence="7">
    <location>
        <position position="277"/>
    </location>
</feature>
<organism evidence="7">
    <name type="scientific">marine metagenome</name>
    <dbReference type="NCBI Taxonomy" id="408172"/>
    <lineage>
        <taxon>unclassified sequences</taxon>
        <taxon>metagenomes</taxon>
        <taxon>ecological metagenomes</taxon>
    </lineage>
</organism>
<evidence type="ECO:0000256" key="2">
    <source>
        <dbReference type="ARBA" id="ARBA00022475"/>
    </source>
</evidence>
<feature type="transmembrane region" description="Helical" evidence="6">
    <location>
        <begin position="177"/>
        <end position="201"/>
    </location>
</feature>
<evidence type="ECO:0000256" key="6">
    <source>
        <dbReference type="SAM" id="Phobius"/>
    </source>
</evidence>
<feature type="transmembrane region" description="Helical" evidence="6">
    <location>
        <begin position="37"/>
        <end position="57"/>
    </location>
</feature>
<evidence type="ECO:0000313" key="7">
    <source>
        <dbReference type="EMBL" id="SVD58300.1"/>
    </source>
</evidence>
<dbReference type="EMBL" id="UINC01159934">
    <property type="protein sequence ID" value="SVD58300.1"/>
    <property type="molecule type" value="Genomic_DNA"/>
</dbReference>
<feature type="transmembrane region" description="Helical" evidence="6">
    <location>
        <begin position="147"/>
        <end position="165"/>
    </location>
</feature>
<protein>
    <submittedName>
        <fullName evidence="7">Uncharacterized protein</fullName>
    </submittedName>
</protein>
<evidence type="ECO:0000256" key="1">
    <source>
        <dbReference type="ARBA" id="ARBA00004651"/>
    </source>
</evidence>
<evidence type="ECO:0000256" key="5">
    <source>
        <dbReference type="ARBA" id="ARBA00023136"/>
    </source>
</evidence>
<feature type="transmembrane region" description="Helical" evidence="6">
    <location>
        <begin position="78"/>
        <end position="98"/>
    </location>
</feature>
<dbReference type="InterPro" id="IPR050833">
    <property type="entry name" value="Poly_Biosynth_Transport"/>
</dbReference>
<feature type="transmembrane region" description="Helical" evidence="6">
    <location>
        <begin position="241"/>
        <end position="263"/>
    </location>
</feature>
<keyword evidence="5 6" id="KW-0472">Membrane</keyword>
<comment type="subcellular location">
    <subcellularLocation>
        <location evidence="1">Cell membrane</location>
        <topology evidence="1">Multi-pass membrane protein</topology>
    </subcellularLocation>
</comment>
<evidence type="ECO:0000256" key="3">
    <source>
        <dbReference type="ARBA" id="ARBA00022692"/>
    </source>
</evidence>
<evidence type="ECO:0000256" key="4">
    <source>
        <dbReference type="ARBA" id="ARBA00022989"/>
    </source>
</evidence>
<gene>
    <name evidence="7" type="ORF">METZ01_LOCUS411154</name>
</gene>